<sequence>MNSKKRKMVSFLAILLVIIMIIGTIAPFAQVIFASPVTTTSTGVGNEETGGKTSVSSVIENNSFDITADIGFDGEYIVGSEVPVRVTIKNNGEDFKGRLDLKVYLSYDDSVYGYGEPRKYVIYYVDVDLPKGTIKDYSIDSTINTLNTSLELSLKDNKGKTVYRNNFPVKGLSPDTIATAIITDNPREMDYIKGLDLYMDKDESYKTNEKIIVYDESNFPNKKTILDSFENIIITNFDSSWLDENQVNAILSWVENGGNLFLGTGENENRSISAFEDTFKVSASNPSGKNFLVNTGLSGMQTCDIVGEGFNTIVEDSGVPLFVSKKVGNGNVVVATFDMALAPFSTYSGNNNIIKSAFENGGINILRSDESSLLERMWNYESSEVMTMGETGINIIFIFIILYIIFVGPVLYIILKKKDKREYGWFIIPIASIIMTVAVFGVSKIYGYNKGIMGVVSTVDLNSDDGFGNAYISVSAKSPNAGKVSLKLSEKLPLNLFLYDSYRVSDDDFIAEVNVGDESAISFNNTEKWDDNNILVTKKVDMGGNFDFDASIQGNILKLNMNNKTSHNFENLILNIRNMSFHLGDIASGESIEKDLDLSDNTLYINKGLLNGVDVYLGSDNGYYDLENMYKSNEYTKKQVFNDYVRGSVFGSNMDSEYLRYSEMGEEAKNGITMSLYMFDSDSILNDGSLINGKAPISLINNVYYIDKVISYGDMDSYDIPDGMILPTVLDNESQGVFDYNVDENYLYVYSDKDISLENNTSVGAEVSMIFDMPIKSNIKSFKISGYNMPSVKEEIYNVKTGAYETLISGDITDINSYINENREVKIKISYPLEHKEYIFPTISVKGGNADA</sequence>
<keyword evidence="1" id="KW-1133">Transmembrane helix</keyword>
<reference evidence="2" key="1">
    <citation type="submission" date="2020-10" db="EMBL/GenBank/DDBJ databases">
        <authorList>
            <person name="Gilroy R."/>
        </authorList>
    </citation>
    <scope>NUCLEOTIDE SEQUENCE</scope>
    <source>
        <strain evidence="2">F6-4510</strain>
    </source>
</reference>
<comment type="caution">
    <text evidence="2">The sequence shown here is derived from an EMBL/GenBank/DDBJ whole genome shotgun (WGS) entry which is preliminary data.</text>
</comment>
<dbReference type="EMBL" id="JADIMX010000086">
    <property type="protein sequence ID" value="MBO8434590.1"/>
    <property type="molecule type" value="Genomic_DNA"/>
</dbReference>
<accession>A0A9D9DYJ7</accession>
<evidence type="ECO:0000313" key="2">
    <source>
        <dbReference type="EMBL" id="MBO8434590.1"/>
    </source>
</evidence>
<evidence type="ECO:0000313" key="3">
    <source>
        <dbReference type="Proteomes" id="UP000823611"/>
    </source>
</evidence>
<organism evidence="2 3">
    <name type="scientific">Candidatus Fimicola merdigallinarum</name>
    <dbReference type="NCBI Taxonomy" id="2840819"/>
    <lineage>
        <taxon>Bacteria</taxon>
        <taxon>Bacillati</taxon>
        <taxon>Bacillota</taxon>
        <taxon>Clostridia</taxon>
        <taxon>Lachnospirales</taxon>
        <taxon>Lachnospiraceae</taxon>
        <taxon>Lachnospiraceae incertae sedis</taxon>
        <taxon>Candidatus Fimicola</taxon>
    </lineage>
</organism>
<dbReference type="Proteomes" id="UP000823611">
    <property type="component" value="Unassembled WGS sequence"/>
</dbReference>
<gene>
    <name evidence="2" type="ORF">IAC55_04625</name>
</gene>
<name>A0A9D9DYJ7_9FIRM</name>
<dbReference type="InterPro" id="IPR029062">
    <property type="entry name" value="Class_I_gatase-like"/>
</dbReference>
<feature type="transmembrane region" description="Helical" evidence="1">
    <location>
        <begin position="426"/>
        <end position="448"/>
    </location>
</feature>
<proteinExistence type="predicted"/>
<feature type="transmembrane region" description="Helical" evidence="1">
    <location>
        <begin position="392"/>
        <end position="414"/>
    </location>
</feature>
<evidence type="ECO:0000256" key="1">
    <source>
        <dbReference type="SAM" id="Phobius"/>
    </source>
</evidence>
<dbReference type="AlphaFoldDB" id="A0A9D9DYJ7"/>
<dbReference type="SUPFAM" id="SSF52317">
    <property type="entry name" value="Class I glutamine amidotransferase-like"/>
    <property type="match status" value="1"/>
</dbReference>
<keyword evidence="1" id="KW-0472">Membrane</keyword>
<protein>
    <submittedName>
        <fullName evidence="2">Uncharacterized protein</fullName>
    </submittedName>
</protein>
<keyword evidence="1" id="KW-0812">Transmembrane</keyword>
<reference evidence="2" key="2">
    <citation type="journal article" date="2021" name="PeerJ">
        <title>Extensive microbial diversity within the chicken gut microbiome revealed by metagenomics and culture.</title>
        <authorList>
            <person name="Gilroy R."/>
            <person name="Ravi A."/>
            <person name="Getino M."/>
            <person name="Pursley I."/>
            <person name="Horton D.L."/>
            <person name="Alikhan N.F."/>
            <person name="Baker D."/>
            <person name="Gharbi K."/>
            <person name="Hall N."/>
            <person name="Watson M."/>
            <person name="Adriaenssens E.M."/>
            <person name="Foster-Nyarko E."/>
            <person name="Jarju S."/>
            <person name="Secka A."/>
            <person name="Antonio M."/>
            <person name="Oren A."/>
            <person name="Chaudhuri R.R."/>
            <person name="La Ragione R."/>
            <person name="Hildebrand F."/>
            <person name="Pallen M.J."/>
        </authorList>
    </citation>
    <scope>NUCLEOTIDE SEQUENCE</scope>
    <source>
        <strain evidence="2">F6-4510</strain>
    </source>
</reference>